<gene>
    <name evidence="2" type="ORF">DPMN_088742</name>
</gene>
<reference evidence="2" key="2">
    <citation type="submission" date="2020-11" db="EMBL/GenBank/DDBJ databases">
        <authorList>
            <person name="McCartney M.A."/>
            <person name="Auch B."/>
            <person name="Kono T."/>
            <person name="Mallez S."/>
            <person name="Becker A."/>
            <person name="Gohl D.M."/>
            <person name="Silverstein K.A.T."/>
            <person name="Koren S."/>
            <person name="Bechman K.B."/>
            <person name="Herman A."/>
            <person name="Abrahante J.E."/>
            <person name="Garbe J."/>
        </authorList>
    </citation>
    <scope>NUCLEOTIDE SEQUENCE</scope>
    <source>
        <strain evidence="2">Duluth1</strain>
        <tissue evidence="2">Whole animal</tissue>
    </source>
</reference>
<dbReference type="EMBL" id="JAIWYP010000003">
    <property type="protein sequence ID" value="KAH3846441.1"/>
    <property type="molecule type" value="Genomic_DNA"/>
</dbReference>
<keyword evidence="1" id="KW-0732">Signal</keyword>
<feature type="signal peptide" evidence="1">
    <location>
        <begin position="1"/>
        <end position="19"/>
    </location>
</feature>
<organism evidence="2 3">
    <name type="scientific">Dreissena polymorpha</name>
    <name type="common">Zebra mussel</name>
    <name type="synonym">Mytilus polymorpha</name>
    <dbReference type="NCBI Taxonomy" id="45954"/>
    <lineage>
        <taxon>Eukaryota</taxon>
        <taxon>Metazoa</taxon>
        <taxon>Spiralia</taxon>
        <taxon>Lophotrochozoa</taxon>
        <taxon>Mollusca</taxon>
        <taxon>Bivalvia</taxon>
        <taxon>Autobranchia</taxon>
        <taxon>Heteroconchia</taxon>
        <taxon>Euheterodonta</taxon>
        <taxon>Imparidentia</taxon>
        <taxon>Neoheterodontei</taxon>
        <taxon>Myida</taxon>
        <taxon>Dreissenoidea</taxon>
        <taxon>Dreissenidae</taxon>
        <taxon>Dreissena</taxon>
    </lineage>
</organism>
<protein>
    <submittedName>
        <fullName evidence="2">Uncharacterized protein</fullName>
    </submittedName>
</protein>
<name>A0A9D4KV35_DREPO</name>
<dbReference type="Proteomes" id="UP000828390">
    <property type="component" value="Unassembled WGS sequence"/>
</dbReference>
<evidence type="ECO:0000313" key="2">
    <source>
        <dbReference type="EMBL" id="KAH3846441.1"/>
    </source>
</evidence>
<dbReference type="AlphaFoldDB" id="A0A9D4KV35"/>
<reference evidence="2" key="1">
    <citation type="journal article" date="2019" name="bioRxiv">
        <title>The Genome of the Zebra Mussel, Dreissena polymorpha: A Resource for Invasive Species Research.</title>
        <authorList>
            <person name="McCartney M.A."/>
            <person name="Auch B."/>
            <person name="Kono T."/>
            <person name="Mallez S."/>
            <person name="Zhang Y."/>
            <person name="Obille A."/>
            <person name="Becker A."/>
            <person name="Abrahante J.E."/>
            <person name="Garbe J."/>
            <person name="Badalamenti J.P."/>
            <person name="Herman A."/>
            <person name="Mangelson H."/>
            <person name="Liachko I."/>
            <person name="Sullivan S."/>
            <person name="Sone E.D."/>
            <person name="Koren S."/>
            <person name="Silverstein K.A.T."/>
            <person name="Beckman K.B."/>
            <person name="Gohl D.M."/>
        </authorList>
    </citation>
    <scope>NUCLEOTIDE SEQUENCE</scope>
    <source>
        <strain evidence="2">Duluth1</strain>
        <tissue evidence="2">Whole animal</tissue>
    </source>
</reference>
<sequence>MLGQWAFWLLLLMVPSVCSLDVQTDKFEPLKGNQQLEKFIADNHVRMVYFYKTGLRLLVSG</sequence>
<comment type="caution">
    <text evidence="2">The sequence shown here is derived from an EMBL/GenBank/DDBJ whole genome shotgun (WGS) entry which is preliminary data.</text>
</comment>
<keyword evidence="3" id="KW-1185">Reference proteome</keyword>
<feature type="chain" id="PRO_5038868086" evidence="1">
    <location>
        <begin position="20"/>
        <end position="61"/>
    </location>
</feature>
<evidence type="ECO:0000256" key="1">
    <source>
        <dbReference type="SAM" id="SignalP"/>
    </source>
</evidence>
<accession>A0A9D4KV35</accession>
<evidence type="ECO:0000313" key="3">
    <source>
        <dbReference type="Proteomes" id="UP000828390"/>
    </source>
</evidence>
<proteinExistence type="predicted"/>